<protein>
    <submittedName>
        <fullName evidence="1">Uncharacterized protein</fullName>
    </submittedName>
</protein>
<sequence length="39" mass="4564">MRERETWAAELVKDLAVLWKETLAVTFIKRMTPIFSGLI</sequence>
<accession>A0A249PE68</accession>
<dbReference type="AlphaFoldDB" id="A0A249PE68"/>
<evidence type="ECO:0000313" key="1">
    <source>
        <dbReference type="EMBL" id="ASY64055.1"/>
    </source>
</evidence>
<dbReference type="EMBL" id="CP023067">
    <property type="protein sequence ID" value="ASY64055.1"/>
    <property type="molecule type" value="Genomic_DNA"/>
</dbReference>
<gene>
    <name evidence="1" type="ORF">SJ05684_c26220</name>
    <name evidence="2" type="ORF">SJ05684_c29970</name>
    <name evidence="3" type="ORF">SJ05684_c34400</name>
</gene>
<evidence type="ECO:0000313" key="4">
    <source>
        <dbReference type="Proteomes" id="UP000217211"/>
    </source>
</evidence>
<name>A0A249PE68_9HYPH</name>
<proteinExistence type="predicted"/>
<dbReference type="EMBL" id="CP023067">
    <property type="protein sequence ID" value="ASY64421.1"/>
    <property type="molecule type" value="Genomic_DNA"/>
</dbReference>
<dbReference type="Proteomes" id="UP000217211">
    <property type="component" value="Chromosome"/>
</dbReference>
<dbReference type="KEGG" id="esj:SJ05684_c34400"/>
<dbReference type="KEGG" id="esj:SJ05684_c29970"/>
<dbReference type="EMBL" id="CP023067">
    <property type="protein sequence ID" value="ASY64862.1"/>
    <property type="molecule type" value="Genomic_DNA"/>
</dbReference>
<keyword evidence="4" id="KW-1185">Reference proteome</keyword>
<organism evidence="1 4">
    <name type="scientific">Sinorhizobium sojae CCBAU 05684</name>
    <dbReference type="NCBI Taxonomy" id="716928"/>
    <lineage>
        <taxon>Bacteria</taxon>
        <taxon>Pseudomonadati</taxon>
        <taxon>Pseudomonadota</taxon>
        <taxon>Alphaproteobacteria</taxon>
        <taxon>Hyphomicrobiales</taxon>
        <taxon>Rhizobiaceae</taxon>
        <taxon>Sinorhizobium/Ensifer group</taxon>
        <taxon>Sinorhizobium</taxon>
    </lineage>
</organism>
<dbReference type="KEGG" id="esj:SJ05684_c26220"/>
<reference evidence="1 4" key="1">
    <citation type="submission" date="2017-08" db="EMBL/GenBank/DDBJ databases">
        <title>Multipartite genome sequences of Sinorhizobium species nodulating soybeans.</title>
        <authorList>
            <person name="Tian C.F."/>
        </authorList>
    </citation>
    <scope>NUCLEOTIDE SEQUENCE [LARGE SCALE GENOMIC DNA]</scope>
    <source>
        <strain evidence="1 4">CCBAU 05684</strain>
    </source>
</reference>
<evidence type="ECO:0000313" key="2">
    <source>
        <dbReference type="EMBL" id="ASY64421.1"/>
    </source>
</evidence>
<evidence type="ECO:0000313" key="3">
    <source>
        <dbReference type="EMBL" id="ASY64862.1"/>
    </source>
</evidence>